<evidence type="ECO:0000313" key="3">
    <source>
        <dbReference type="EMBL" id="SZX71842.1"/>
    </source>
</evidence>
<keyword evidence="4" id="KW-1185">Reference proteome</keyword>
<feature type="compositionally biased region" description="Gly residues" evidence="1">
    <location>
        <begin position="102"/>
        <end position="112"/>
    </location>
</feature>
<keyword evidence="2" id="KW-0812">Transmembrane</keyword>
<accession>A0A383W3Z7</accession>
<proteinExistence type="predicted"/>
<evidence type="ECO:0000313" key="4">
    <source>
        <dbReference type="Proteomes" id="UP000256970"/>
    </source>
</evidence>
<keyword evidence="2" id="KW-0472">Membrane</keyword>
<organism evidence="3 4">
    <name type="scientific">Tetradesmus obliquus</name>
    <name type="common">Green alga</name>
    <name type="synonym">Acutodesmus obliquus</name>
    <dbReference type="NCBI Taxonomy" id="3088"/>
    <lineage>
        <taxon>Eukaryota</taxon>
        <taxon>Viridiplantae</taxon>
        <taxon>Chlorophyta</taxon>
        <taxon>core chlorophytes</taxon>
        <taxon>Chlorophyceae</taxon>
        <taxon>CS clade</taxon>
        <taxon>Sphaeropleales</taxon>
        <taxon>Scenedesmaceae</taxon>
        <taxon>Tetradesmus</taxon>
    </lineage>
</organism>
<name>A0A383W3Z7_TETOB</name>
<feature type="region of interest" description="Disordered" evidence="1">
    <location>
        <begin position="93"/>
        <end position="119"/>
    </location>
</feature>
<keyword evidence="2" id="KW-1133">Transmembrane helix</keyword>
<protein>
    <submittedName>
        <fullName evidence="3">Uncharacterized protein</fullName>
    </submittedName>
</protein>
<feature type="transmembrane region" description="Helical" evidence="2">
    <location>
        <begin position="261"/>
        <end position="285"/>
    </location>
</feature>
<evidence type="ECO:0000256" key="1">
    <source>
        <dbReference type="SAM" id="MobiDB-lite"/>
    </source>
</evidence>
<reference evidence="3 4" key="1">
    <citation type="submission" date="2016-10" db="EMBL/GenBank/DDBJ databases">
        <authorList>
            <person name="Cai Z."/>
        </authorList>
    </citation>
    <scope>NUCLEOTIDE SEQUENCE [LARGE SCALE GENOMIC DNA]</scope>
</reference>
<gene>
    <name evidence="3" type="ORF">BQ4739_LOCUS11952</name>
</gene>
<dbReference type="AlphaFoldDB" id="A0A383W3Z7"/>
<sequence>MDGLGAHSQLLHQSRASTSYPAISRRAGHPVLCFRSHATVNNRSTTCSSRGSSASCRVSSSRGAGDIPVVNDATVLPPPPTGSQYAWRRSWAGAGANSSGSAGNGGRGGGSQGRRTRDWGSGRPGSGLLYILMYRIRLLLLYGAWVTVLYGAVHAVCDLSAKVGRTALGLAGKASGWAAANGTGDAASSSSSSSGSEAASPAAGAAASSAAAGAEAAAGSSSQQLEAAAAAAAPPGDGGSDNGSRFASISSRLQERPTARVFNDLMACVIPLYLMLLGSVCFFASL</sequence>
<dbReference type="Proteomes" id="UP000256970">
    <property type="component" value="Unassembled WGS sequence"/>
</dbReference>
<dbReference type="EMBL" id="FNXT01001081">
    <property type="protein sequence ID" value="SZX71842.1"/>
    <property type="molecule type" value="Genomic_DNA"/>
</dbReference>
<evidence type="ECO:0000256" key="2">
    <source>
        <dbReference type="SAM" id="Phobius"/>
    </source>
</evidence>